<dbReference type="EMBL" id="CP048751">
    <property type="protein sequence ID" value="QIH73092.1"/>
    <property type="molecule type" value="Genomic_DNA"/>
</dbReference>
<keyword evidence="2" id="KW-0808">Transferase</keyword>
<evidence type="ECO:0000256" key="3">
    <source>
        <dbReference type="ARBA" id="ARBA00023315"/>
    </source>
</evidence>
<comment type="similarity">
    <text evidence="1">Belongs to the thiolase-like superfamily. Chalcone/stilbene synthases family.</text>
</comment>
<dbReference type="PANTHER" id="PTHR11877:SF99">
    <property type="entry name" value="1,3,6,8-TETRAHYDROXYNAPHTHALENE SYNTHASE"/>
    <property type="match status" value="1"/>
</dbReference>
<organism evidence="9 10">
    <name type="scientific">Brevundimonas mediterranea</name>
    <dbReference type="NCBI Taxonomy" id="74329"/>
    <lineage>
        <taxon>Bacteria</taxon>
        <taxon>Pseudomonadati</taxon>
        <taxon>Pseudomonadota</taxon>
        <taxon>Alphaproteobacteria</taxon>
        <taxon>Caulobacterales</taxon>
        <taxon>Caulobacteraceae</taxon>
        <taxon>Brevundimonas</taxon>
    </lineage>
</organism>
<dbReference type="Proteomes" id="UP000501325">
    <property type="component" value="Chromosome"/>
</dbReference>
<dbReference type="PROSITE" id="PS00441">
    <property type="entry name" value="CHALCONE_SYNTH"/>
    <property type="match status" value="1"/>
</dbReference>
<evidence type="ECO:0000256" key="4">
    <source>
        <dbReference type="PIRSR" id="PIRSR000451-1"/>
    </source>
</evidence>
<dbReference type="AlphaFoldDB" id="A0A6G7EIB7"/>
<dbReference type="InterPro" id="IPR011141">
    <property type="entry name" value="Polyketide_synthase_type-III"/>
</dbReference>
<dbReference type="Gene3D" id="3.40.47.10">
    <property type="match status" value="2"/>
</dbReference>
<feature type="active site" description="Acyl-thioester intermediate" evidence="4">
    <location>
        <position position="142"/>
    </location>
</feature>
<evidence type="ECO:0000313" key="9">
    <source>
        <dbReference type="EMBL" id="VDC49669.1"/>
    </source>
</evidence>
<dbReference type="KEGG" id="bmed:GYM46_09115"/>
<evidence type="ECO:0000256" key="2">
    <source>
        <dbReference type="ARBA" id="ARBA00022679"/>
    </source>
</evidence>
<dbReference type="InterPro" id="IPR016039">
    <property type="entry name" value="Thiolase-like"/>
</dbReference>
<feature type="domain" description="Chalcone/stilbene synthase N-terminal" evidence="6">
    <location>
        <begin position="79"/>
        <end position="202"/>
    </location>
</feature>
<dbReference type="SUPFAM" id="SSF53901">
    <property type="entry name" value="Thiolase-like"/>
    <property type="match status" value="1"/>
</dbReference>
<dbReference type="CDD" id="cd00831">
    <property type="entry name" value="CHS_like"/>
    <property type="match status" value="1"/>
</dbReference>
<evidence type="ECO:0000256" key="5">
    <source>
        <dbReference type="SAM" id="MobiDB-lite"/>
    </source>
</evidence>
<sequence>MPASAKLLSIATANAPNVMTQTDVVRVAQALFRDRFPGMDRMLPVFDTAGIRTRQSAMPLDWYLTPRSWPERTQAYLDIAVGMFARAAEAALDQAGLKGSDVDVVITVSSTGIATPSLEARAMARMGFRSDAARVPVFGLGCAGGATGLALAGRLAQASPGAVILVVVVELCTLSFRMEDLTKADIVATALFGDGSAACVVRCGEAGFASIEAAGEHTWPGSLDVMGWRVGPTGLGVIFDRAIPPFARENLRPAMVGMLERQGLELEDVDRFICHPGGMKVIDALEGSLSLDQGSLDHEREVLADHGNMSAPTVLYVLDRARRQGLPNRSVVTALGPGFTLSTVTLRAAADAALRRPRPGDRAAARGTGSGRV</sequence>
<reference evidence="8 11" key="2">
    <citation type="submission" date="2020-01" db="EMBL/GenBank/DDBJ databases">
        <authorList>
            <person name="Wang S."/>
        </authorList>
    </citation>
    <scope>NUCLEOTIDE SEQUENCE [LARGE SCALE GENOMIC DNA]</scope>
    <source>
        <strain evidence="8 11">D151-2-6</strain>
    </source>
</reference>
<dbReference type="InterPro" id="IPR018088">
    <property type="entry name" value="Chalcone/stilbene_synthase_AS"/>
</dbReference>
<keyword evidence="3" id="KW-0012">Acyltransferase</keyword>
<evidence type="ECO:0000313" key="10">
    <source>
        <dbReference type="Proteomes" id="UP000289220"/>
    </source>
</evidence>
<evidence type="ECO:0000256" key="1">
    <source>
        <dbReference type="ARBA" id="ARBA00005531"/>
    </source>
</evidence>
<evidence type="ECO:0000313" key="11">
    <source>
        <dbReference type="Proteomes" id="UP000501325"/>
    </source>
</evidence>
<dbReference type="PANTHER" id="PTHR11877">
    <property type="entry name" value="HYDROXYMETHYLGLUTARYL-COA SYNTHASE"/>
    <property type="match status" value="1"/>
</dbReference>
<feature type="region of interest" description="Disordered" evidence="5">
    <location>
        <begin position="352"/>
        <end position="373"/>
    </location>
</feature>
<dbReference type="InterPro" id="IPR001099">
    <property type="entry name" value="Chalcone/stilbene_synt_N"/>
</dbReference>
<evidence type="ECO:0000259" key="7">
    <source>
        <dbReference type="Pfam" id="PF02797"/>
    </source>
</evidence>
<dbReference type="Pfam" id="PF00195">
    <property type="entry name" value="Chal_sti_synt_N"/>
    <property type="match status" value="1"/>
</dbReference>
<gene>
    <name evidence="9" type="primary">rppA</name>
    <name evidence="9" type="ORF">BREV_BREV_01318</name>
    <name evidence="8" type="ORF">GYM46_09115</name>
</gene>
<reference evidence="9 10" key="1">
    <citation type="submission" date="2018-11" db="EMBL/GenBank/DDBJ databases">
        <authorList>
            <person name="Peiro R."/>
            <person name="Begona"/>
            <person name="Cbmso G."/>
            <person name="Lopez M."/>
            <person name="Gonzalez S."/>
            <person name="Sacristan E."/>
            <person name="Castillo E."/>
        </authorList>
    </citation>
    <scope>NUCLEOTIDE SEQUENCE [LARGE SCALE GENOMIC DNA]</scope>
    <source>
        <strain evidence="9">Brev_genome</strain>
    </source>
</reference>
<dbReference type="PIRSF" id="PIRSF000451">
    <property type="entry name" value="PKS_III"/>
    <property type="match status" value="1"/>
</dbReference>
<dbReference type="RefSeq" id="WP_154725907.1">
    <property type="nucleotide sequence ID" value="NZ_CP048751.1"/>
</dbReference>
<protein>
    <submittedName>
        <fullName evidence="9">1,3,6,8-tetrahydroxynaphthalene synthase</fullName>
    </submittedName>
    <submittedName>
        <fullName evidence="8">Type III polyketide synthase</fullName>
    </submittedName>
</protein>
<accession>A0A6G7EIB7</accession>
<evidence type="ECO:0000313" key="8">
    <source>
        <dbReference type="EMBL" id="QIH73092.1"/>
    </source>
</evidence>
<dbReference type="InterPro" id="IPR012328">
    <property type="entry name" value="Chalcone/stilbene_synt_C"/>
</dbReference>
<dbReference type="GO" id="GO:0030639">
    <property type="term" value="P:polyketide biosynthetic process"/>
    <property type="evidence" value="ECO:0007669"/>
    <property type="project" value="TreeGrafter"/>
</dbReference>
<dbReference type="GO" id="GO:0016747">
    <property type="term" value="F:acyltransferase activity, transferring groups other than amino-acyl groups"/>
    <property type="evidence" value="ECO:0007669"/>
    <property type="project" value="InterPro"/>
</dbReference>
<dbReference type="Pfam" id="PF02797">
    <property type="entry name" value="Chal_sti_synt_C"/>
    <property type="match status" value="1"/>
</dbReference>
<dbReference type="EMBL" id="UXHF01000020">
    <property type="protein sequence ID" value="VDC49669.1"/>
    <property type="molecule type" value="Genomic_DNA"/>
</dbReference>
<keyword evidence="10" id="KW-1185">Reference proteome</keyword>
<name>A0A6G7EIB7_9CAUL</name>
<evidence type="ECO:0000259" key="6">
    <source>
        <dbReference type="Pfam" id="PF00195"/>
    </source>
</evidence>
<dbReference type="Proteomes" id="UP000289220">
    <property type="component" value="Unassembled WGS sequence"/>
</dbReference>
<feature type="domain" description="Chalcone/stilbene synthase C-terminal" evidence="7">
    <location>
        <begin position="214"/>
        <end position="348"/>
    </location>
</feature>
<proteinExistence type="inferred from homology"/>